<keyword evidence="5" id="KW-0804">Transcription</keyword>
<dbReference type="PANTHER" id="PTHR19376">
    <property type="entry name" value="DNA-DIRECTED RNA POLYMERASE"/>
    <property type="match status" value="1"/>
</dbReference>
<feature type="non-terminal residue" evidence="9">
    <location>
        <position position="1"/>
    </location>
</feature>
<dbReference type="GO" id="GO:0006351">
    <property type="term" value="P:DNA-templated transcription"/>
    <property type="evidence" value="ECO:0007669"/>
    <property type="project" value="InterPro"/>
</dbReference>
<dbReference type="AlphaFoldDB" id="X1EC20"/>
<comment type="caution">
    <text evidence="9">The sequence shown here is derived from an EMBL/GenBank/DDBJ whole genome shotgun (WGS) entry which is preliminary data.</text>
</comment>
<organism evidence="9">
    <name type="scientific">marine sediment metagenome</name>
    <dbReference type="NCBI Taxonomy" id="412755"/>
    <lineage>
        <taxon>unclassified sequences</taxon>
        <taxon>metagenomes</taxon>
        <taxon>ecological metagenomes</taxon>
    </lineage>
</organism>
<dbReference type="Gene3D" id="1.10.40.90">
    <property type="match status" value="1"/>
</dbReference>
<evidence type="ECO:0000256" key="2">
    <source>
        <dbReference type="ARBA" id="ARBA00022478"/>
    </source>
</evidence>
<accession>X1EC20</accession>
<dbReference type="PANTHER" id="PTHR19376:SF54">
    <property type="entry name" value="DNA-DIRECTED RNA POLYMERASE SUBUNIT BETA"/>
    <property type="match status" value="1"/>
</dbReference>
<feature type="non-terminal residue" evidence="9">
    <location>
        <position position="491"/>
    </location>
</feature>
<dbReference type="Pfam" id="PF04997">
    <property type="entry name" value="RNA_pol_Rpb1_1"/>
    <property type="match status" value="1"/>
</dbReference>
<evidence type="ECO:0000256" key="1">
    <source>
        <dbReference type="ARBA" id="ARBA00012418"/>
    </source>
</evidence>
<proteinExistence type="predicted"/>
<protein>
    <recommendedName>
        <fullName evidence="1">DNA-directed RNA polymerase</fullName>
        <ecNumber evidence="1">2.7.7.6</ecNumber>
    </recommendedName>
</protein>
<dbReference type="GO" id="GO:0003899">
    <property type="term" value="F:DNA-directed RNA polymerase activity"/>
    <property type="evidence" value="ECO:0007669"/>
    <property type="project" value="UniProtKB-EC"/>
</dbReference>
<dbReference type="InterPro" id="IPR045867">
    <property type="entry name" value="DNA-dir_RpoC_beta_prime"/>
</dbReference>
<evidence type="ECO:0000256" key="6">
    <source>
        <dbReference type="ARBA" id="ARBA00048552"/>
    </source>
</evidence>
<dbReference type="SMART" id="SM00663">
    <property type="entry name" value="RPOLA_N"/>
    <property type="match status" value="1"/>
</dbReference>
<dbReference type="Gene3D" id="2.40.40.20">
    <property type="match status" value="1"/>
</dbReference>
<dbReference type="EMBL" id="BARU01001328">
    <property type="protein sequence ID" value="GAH30831.1"/>
    <property type="molecule type" value="Genomic_DNA"/>
</dbReference>
<dbReference type="Pfam" id="PF00623">
    <property type="entry name" value="RNA_pol_Rpb1_2"/>
    <property type="match status" value="1"/>
</dbReference>
<dbReference type="InterPro" id="IPR007080">
    <property type="entry name" value="RNA_pol_Rpb1_1"/>
</dbReference>
<evidence type="ECO:0000256" key="3">
    <source>
        <dbReference type="ARBA" id="ARBA00022679"/>
    </source>
</evidence>
<evidence type="ECO:0000259" key="8">
    <source>
        <dbReference type="SMART" id="SM00663"/>
    </source>
</evidence>
<reference evidence="9" key="1">
    <citation type="journal article" date="2014" name="Front. Microbiol.">
        <title>High frequency of phylogenetically diverse reductive dehalogenase-homologous genes in deep subseafloor sedimentary metagenomes.</title>
        <authorList>
            <person name="Kawai M."/>
            <person name="Futagami T."/>
            <person name="Toyoda A."/>
            <person name="Takaki Y."/>
            <person name="Nishi S."/>
            <person name="Hori S."/>
            <person name="Arai W."/>
            <person name="Tsubouchi T."/>
            <person name="Morono Y."/>
            <person name="Uchiyama I."/>
            <person name="Ito T."/>
            <person name="Fujiyama A."/>
            <person name="Inagaki F."/>
            <person name="Takami H."/>
        </authorList>
    </citation>
    <scope>NUCLEOTIDE SEQUENCE</scope>
    <source>
        <strain evidence="9">Expedition CK06-06</strain>
    </source>
</reference>
<feature type="domain" description="RNA polymerase N-terminal" evidence="8">
    <location>
        <begin position="275"/>
        <end position="491"/>
    </location>
</feature>
<dbReference type="InterPro" id="IPR044893">
    <property type="entry name" value="RNA_pol_Rpb1_clamp_domain"/>
</dbReference>
<evidence type="ECO:0000256" key="5">
    <source>
        <dbReference type="ARBA" id="ARBA00023163"/>
    </source>
</evidence>
<dbReference type="Gene3D" id="4.10.860.120">
    <property type="entry name" value="RNA polymerase II, clamp domain"/>
    <property type="match status" value="1"/>
</dbReference>
<comment type="catalytic activity">
    <reaction evidence="6">
        <text>RNA(n) + a ribonucleoside 5'-triphosphate = RNA(n+1) + diphosphate</text>
        <dbReference type="Rhea" id="RHEA:21248"/>
        <dbReference type="Rhea" id="RHEA-COMP:14527"/>
        <dbReference type="Rhea" id="RHEA-COMP:17342"/>
        <dbReference type="ChEBI" id="CHEBI:33019"/>
        <dbReference type="ChEBI" id="CHEBI:61557"/>
        <dbReference type="ChEBI" id="CHEBI:140395"/>
        <dbReference type="EC" id="2.7.7.6"/>
    </reaction>
</comment>
<name>X1EC20_9ZZZZ</name>
<dbReference type="GO" id="GO:0000428">
    <property type="term" value="C:DNA-directed RNA polymerase complex"/>
    <property type="evidence" value="ECO:0007669"/>
    <property type="project" value="UniProtKB-KW"/>
</dbReference>
<keyword evidence="2" id="KW-0240">DNA-directed RNA polymerase</keyword>
<dbReference type="InterPro" id="IPR000722">
    <property type="entry name" value="RNA_pol_asu"/>
</dbReference>
<keyword evidence="4" id="KW-0548">Nucleotidyltransferase</keyword>
<dbReference type="SUPFAM" id="SSF64484">
    <property type="entry name" value="beta and beta-prime subunits of DNA dependent RNA-polymerase"/>
    <property type="match status" value="1"/>
</dbReference>
<evidence type="ECO:0000313" key="9">
    <source>
        <dbReference type="EMBL" id="GAH30831.1"/>
    </source>
</evidence>
<sequence length="491" mass="56331">SWSHGEVTKAETINYRTLKPERDGLFCERIFGPTKDFECHCGKYKKVRYKGVICDKCGVEIAHSSVRRERMGHIELAAPVTHIWFVKLVSSRLGLLLNLSPRNLESVIYFARYIITSVNEEARQGKFHQLEEETSRRIAEEEERVNKEVEELQVKAEVDEETIAKEVNQLRAKFAERKTGLEEELKVKKGEIENLKPLKLLNEEGYQEFKDKYGDIFEAGMGAETILEILKKIDIEKLHQELLEEMRTASGQYHKKISKRLQLVKAFKLSGNKPEWVILTVLPVLPPALRPVVQLDGGRFVISDLNDLYRRVINRNNRLRRLIGLGAPEAIIRNEKRMLQEAVDALIDNGRRGRAVTTGNNHVLKSLSAMLKGKQGRFRQNLLGKRVDYSGRSVIVVCPDLKLHQCGLPRHIALELFKPFVMHKLIEKGYANNVKIARRQVERASPEVWDLLSEVVKERPVLLNRAPTLHRLSIQAFEPVLIDGSAFQLHP</sequence>
<evidence type="ECO:0000256" key="7">
    <source>
        <dbReference type="SAM" id="Coils"/>
    </source>
</evidence>
<dbReference type="GO" id="GO:0003677">
    <property type="term" value="F:DNA binding"/>
    <property type="evidence" value="ECO:0007669"/>
    <property type="project" value="InterPro"/>
</dbReference>
<gene>
    <name evidence="9" type="ORF">S03H2_03560</name>
</gene>
<keyword evidence="7" id="KW-0175">Coiled coil</keyword>
<dbReference type="InterPro" id="IPR006592">
    <property type="entry name" value="RNA_pol_N"/>
</dbReference>
<feature type="coiled-coil region" evidence="7">
    <location>
        <begin position="131"/>
        <end position="184"/>
    </location>
</feature>
<dbReference type="EC" id="2.7.7.6" evidence="1"/>
<evidence type="ECO:0000256" key="4">
    <source>
        <dbReference type="ARBA" id="ARBA00022695"/>
    </source>
</evidence>
<keyword evidence="3" id="KW-0808">Transferase</keyword>